<gene>
    <name evidence="3" type="ORF">ACFSCZ_02545</name>
</gene>
<dbReference type="SUPFAM" id="SSF55781">
    <property type="entry name" value="GAF domain-like"/>
    <property type="match status" value="1"/>
</dbReference>
<dbReference type="EMBL" id="JBHUEO010000004">
    <property type="protein sequence ID" value="MFD1705627.1"/>
    <property type="molecule type" value="Genomic_DNA"/>
</dbReference>
<dbReference type="Pfam" id="PF13556">
    <property type="entry name" value="HTH_30"/>
    <property type="match status" value="1"/>
</dbReference>
<dbReference type="InterPro" id="IPR029016">
    <property type="entry name" value="GAF-like_dom_sf"/>
</dbReference>
<dbReference type="InterPro" id="IPR042070">
    <property type="entry name" value="PucR_C-HTH_sf"/>
</dbReference>
<dbReference type="Proteomes" id="UP001597301">
    <property type="component" value="Unassembled WGS sequence"/>
</dbReference>
<sequence>MSKEELFNHNKQQQISSALESEIKALEDIIMTVGSSLNLDNVLERIVEITASAVDADDSFIYLLEEDTMEVVLSAATKSIAYAYKNTLRLEIGEGVTGNVALNQEPYLIKERLWEDPKFIYTPSLGENDYESMLCVPIISNQHKLIGVISIYSSKKNHFIQDHIKMAQRIGLLVAGAVENAKLYEMVNKKAYVLEKLTTLSINSTSDYTLSRTLELITELARDVLHSQLAVSTISNGLFTSRPIIKSSFRIFNPKSEDVLKIAQKNIIKISSDILGKEITDENLQKELEDHVYRLFKYKISLGIFSGNDYLGNIQCFSNEKSFSVEDQTILQVVANHTGLVIKNKILEEHFEKRNEINNFFYDLERGSLTDSNLINTLRKYNLNPKACHVIILGHISETEQDLTEEFKETFYKDLNQVIGTFGTRFLFANNDVEFSILSPAPDAYFIKNLKNELVHLQKNYEKSHRFKITIGISEPITEIEHYEIAMKEAREAVKIGSSLYRNSNTYMLEDISYYLYLSKLGEGLELRDPYRTKINELAKHDDEKDSLLLETLTIYLEYAGNIKKISNELYAHRNTIYKRLKRIEEILSIDLSNEKLWFPLQLAIKIRDFNRSMNHL</sequence>
<dbReference type="InterPro" id="IPR025736">
    <property type="entry name" value="PucR_C-HTH_dom"/>
</dbReference>
<comment type="caution">
    <text evidence="3">The sequence shown here is derived from an EMBL/GenBank/DDBJ whole genome shotgun (WGS) entry which is preliminary data.</text>
</comment>
<dbReference type="PANTHER" id="PTHR33744:SF1">
    <property type="entry name" value="DNA-BINDING TRANSCRIPTIONAL ACTIVATOR ADER"/>
    <property type="match status" value="1"/>
</dbReference>
<dbReference type="Pfam" id="PF17853">
    <property type="entry name" value="GGDEF_2"/>
    <property type="match status" value="1"/>
</dbReference>
<reference evidence="4" key="1">
    <citation type="journal article" date="2019" name="Int. J. Syst. Evol. Microbiol.">
        <title>The Global Catalogue of Microorganisms (GCM) 10K type strain sequencing project: providing services to taxonomists for standard genome sequencing and annotation.</title>
        <authorList>
            <consortium name="The Broad Institute Genomics Platform"/>
            <consortium name="The Broad Institute Genome Sequencing Center for Infectious Disease"/>
            <person name="Wu L."/>
            <person name="Ma J."/>
        </authorList>
    </citation>
    <scope>NUCLEOTIDE SEQUENCE [LARGE SCALE GENOMIC DNA]</scope>
    <source>
        <strain evidence="4">CGMCC 1.12295</strain>
    </source>
</reference>
<proteinExistence type="inferred from homology"/>
<name>A0ABW4KF25_9BACI</name>
<evidence type="ECO:0000256" key="1">
    <source>
        <dbReference type="ARBA" id="ARBA00006754"/>
    </source>
</evidence>
<feature type="domain" description="GAF" evidence="2">
    <location>
        <begin position="209"/>
        <end position="352"/>
    </location>
</feature>
<evidence type="ECO:0000313" key="4">
    <source>
        <dbReference type="Proteomes" id="UP001597301"/>
    </source>
</evidence>
<dbReference type="InterPro" id="IPR051448">
    <property type="entry name" value="CdaR-like_regulators"/>
</dbReference>
<dbReference type="Gene3D" id="1.10.10.2840">
    <property type="entry name" value="PucR C-terminal helix-turn-helix domain"/>
    <property type="match status" value="1"/>
</dbReference>
<protein>
    <submittedName>
        <fullName evidence="3">Helix-turn-helix domain-containing protein</fullName>
    </submittedName>
</protein>
<evidence type="ECO:0000313" key="3">
    <source>
        <dbReference type="EMBL" id="MFD1705627.1"/>
    </source>
</evidence>
<organism evidence="3 4">
    <name type="scientific">Siminovitchia sediminis</name>
    <dbReference type="NCBI Taxonomy" id="1274353"/>
    <lineage>
        <taxon>Bacteria</taxon>
        <taxon>Bacillati</taxon>
        <taxon>Bacillota</taxon>
        <taxon>Bacilli</taxon>
        <taxon>Bacillales</taxon>
        <taxon>Bacillaceae</taxon>
        <taxon>Siminovitchia</taxon>
    </lineage>
</organism>
<dbReference type="Pfam" id="PF13185">
    <property type="entry name" value="GAF_2"/>
    <property type="match status" value="1"/>
</dbReference>
<dbReference type="InterPro" id="IPR041522">
    <property type="entry name" value="CdaR_GGDEF"/>
</dbReference>
<accession>A0ABW4KF25</accession>
<dbReference type="PANTHER" id="PTHR33744">
    <property type="entry name" value="CARBOHYDRATE DIACID REGULATOR"/>
    <property type="match status" value="1"/>
</dbReference>
<comment type="similarity">
    <text evidence="1">Belongs to the CdaR family.</text>
</comment>
<dbReference type="Gene3D" id="3.30.450.40">
    <property type="match status" value="1"/>
</dbReference>
<evidence type="ECO:0000259" key="2">
    <source>
        <dbReference type="SMART" id="SM00065"/>
    </source>
</evidence>
<dbReference type="InterPro" id="IPR003018">
    <property type="entry name" value="GAF"/>
</dbReference>
<dbReference type="SMART" id="SM00065">
    <property type="entry name" value="GAF"/>
    <property type="match status" value="2"/>
</dbReference>
<dbReference type="RefSeq" id="WP_380772162.1">
    <property type="nucleotide sequence ID" value="NZ_JBHUEO010000004.1"/>
</dbReference>
<keyword evidence="4" id="KW-1185">Reference proteome</keyword>
<feature type="domain" description="GAF" evidence="2">
    <location>
        <begin position="38"/>
        <end position="188"/>
    </location>
</feature>